<evidence type="ECO:0000313" key="2">
    <source>
        <dbReference type="Proteomes" id="UP000632766"/>
    </source>
</evidence>
<name>A0A8J7HWS2_9NOST</name>
<dbReference type="RefSeq" id="WP_198125624.1">
    <property type="nucleotide sequence ID" value="NZ_JAECZC010000029.1"/>
</dbReference>
<sequence length="83" mass="9164">MSIASDNNLLWTPPDISDLLTVSVDGQADNSTVAGMLVINCAAGQWLTGQMDDYTYFELLDHYGIDPLGFVDEVEAHMQLLMR</sequence>
<accession>A0A8J7HWS2</accession>
<reference evidence="1 2" key="1">
    <citation type="journal article" date="2021" name="Int. J. Syst. Evol. Microbiol.">
        <title>Amazonocrinis nigriterrae gen. nov., sp. nov., Atlanticothrix silvestris gen. nov., sp. nov. and Dendronalium phyllosphericum gen. nov., sp. nov., nostocacean cyanobacteria from Brazilian environments.</title>
        <authorList>
            <person name="Alvarenga D.O."/>
            <person name="Andreote A.P.D."/>
            <person name="Branco L.H.Z."/>
            <person name="Delbaje E."/>
            <person name="Cruz R.B."/>
            <person name="Varani A.M."/>
            <person name="Fiore M.F."/>
        </authorList>
    </citation>
    <scope>NUCLEOTIDE SEQUENCE [LARGE SCALE GENOMIC DNA]</scope>
    <source>
        <strain evidence="1 2">CENA67</strain>
    </source>
</reference>
<dbReference type="Proteomes" id="UP000632766">
    <property type="component" value="Unassembled WGS sequence"/>
</dbReference>
<proteinExistence type="predicted"/>
<organism evidence="1 2">
    <name type="scientific">Amazonocrinis nigriterrae CENA67</name>
    <dbReference type="NCBI Taxonomy" id="2794033"/>
    <lineage>
        <taxon>Bacteria</taxon>
        <taxon>Bacillati</taxon>
        <taxon>Cyanobacteriota</taxon>
        <taxon>Cyanophyceae</taxon>
        <taxon>Nostocales</taxon>
        <taxon>Nostocaceae</taxon>
        <taxon>Amazonocrinis</taxon>
        <taxon>Amazonocrinis nigriterrae</taxon>
    </lineage>
</organism>
<comment type="caution">
    <text evidence="1">The sequence shown here is derived from an EMBL/GenBank/DDBJ whole genome shotgun (WGS) entry which is preliminary data.</text>
</comment>
<gene>
    <name evidence="1" type="ORF">I8748_16435</name>
</gene>
<keyword evidence="2" id="KW-1185">Reference proteome</keyword>
<dbReference type="EMBL" id="JAECZC010000029">
    <property type="protein sequence ID" value="MBH8563759.1"/>
    <property type="molecule type" value="Genomic_DNA"/>
</dbReference>
<evidence type="ECO:0000313" key="1">
    <source>
        <dbReference type="EMBL" id="MBH8563759.1"/>
    </source>
</evidence>
<protein>
    <submittedName>
        <fullName evidence="1">Uncharacterized protein</fullName>
    </submittedName>
</protein>
<dbReference type="AlphaFoldDB" id="A0A8J7HWS2"/>